<proteinExistence type="predicted"/>
<protein>
    <submittedName>
        <fullName evidence="1">Uncharacterized protein</fullName>
    </submittedName>
</protein>
<dbReference type="Proteomes" id="UP000825388">
    <property type="component" value="Unassembled WGS sequence"/>
</dbReference>
<gene>
    <name evidence="1" type="ORF">Xseb_18280</name>
</gene>
<sequence length="81" mass="9121">MRAVTFFSARDCHSQRAERARLATDCRVAPISYVSQKRTHQLGILQGFCSCKKHQLCHPCASLGFFAALHLLGLHRLALLR</sequence>
<dbReference type="AlphaFoldDB" id="A0AAW4RR06"/>
<comment type="caution">
    <text evidence="1">The sequence shown here is derived from an EMBL/GenBank/DDBJ whole genome shotgun (WGS) entry which is preliminary data.</text>
</comment>
<reference evidence="1" key="1">
    <citation type="submission" date="2015-12" db="EMBL/GenBank/DDBJ databases">
        <authorList>
            <person name="Bansal K."/>
            <person name="Midha S."/>
            <person name="Patil P.B."/>
        </authorList>
    </citation>
    <scope>NUCLEOTIDE SEQUENCE</scope>
    <source>
        <strain evidence="1">LMG867</strain>
    </source>
</reference>
<organism evidence="1 2">
    <name type="scientific">Xanthomonas citri pv. sesbaniae</name>
    <dbReference type="NCBI Taxonomy" id="473425"/>
    <lineage>
        <taxon>Bacteria</taxon>
        <taxon>Pseudomonadati</taxon>
        <taxon>Pseudomonadota</taxon>
        <taxon>Gammaproteobacteria</taxon>
        <taxon>Lysobacterales</taxon>
        <taxon>Lysobacteraceae</taxon>
        <taxon>Xanthomonas</taxon>
    </lineage>
</organism>
<evidence type="ECO:0000313" key="1">
    <source>
        <dbReference type="EMBL" id="MBZ3925965.1"/>
    </source>
</evidence>
<accession>A0AAW4RR06</accession>
<name>A0AAW4RR06_XANCI</name>
<evidence type="ECO:0000313" key="2">
    <source>
        <dbReference type="Proteomes" id="UP000825388"/>
    </source>
</evidence>
<dbReference type="EMBL" id="LOKL01000145">
    <property type="protein sequence ID" value="MBZ3925965.1"/>
    <property type="molecule type" value="Genomic_DNA"/>
</dbReference>